<dbReference type="InterPro" id="IPR013520">
    <property type="entry name" value="Ribonucl_H"/>
</dbReference>
<protein>
    <recommendedName>
        <fullName evidence="8">Exonuclease domain-containing protein</fullName>
    </recommendedName>
</protein>
<feature type="compositionally biased region" description="Polar residues" evidence="7">
    <location>
        <begin position="66"/>
        <end position="79"/>
    </location>
</feature>
<evidence type="ECO:0000256" key="1">
    <source>
        <dbReference type="ARBA" id="ARBA00004123"/>
    </source>
</evidence>
<organism evidence="9 10">
    <name type="scientific">Chytriomyces confervae</name>
    <dbReference type="NCBI Taxonomy" id="246404"/>
    <lineage>
        <taxon>Eukaryota</taxon>
        <taxon>Fungi</taxon>
        <taxon>Fungi incertae sedis</taxon>
        <taxon>Chytridiomycota</taxon>
        <taxon>Chytridiomycota incertae sedis</taxon>
        <taxon>Chytridiomycetes</taxon>
        <taxon>Chytridiales</taxon>
        <taxon>Chytriomycetaceae</taxon>
        <taxon>Chytriomyces</taxon>
    </lineage>
</organism>
<dbReference type="SUPFAM" id="SSF53098">
    <property type="entry name" value="Ribonuclease H-like"/>
    <property type="match status" value="1"/>
</dbReference>
<dbReference type="EMBL" id="QEAP01000110">
    <property type="protein sequence ID" value="TPX74744.1"/>
    <property type="molecule type" value="Genomic_DNA"/>
</dbReference>
<dbReference type="PANTHER" id="PTHR12801:SF115">
    <property type="entry name" value="FI18136P1-RELATED"/>
    <property type="match status" value="1"/>
</dbReference>
<evidence type="ECO:0000256" key="4">
    <source>
        <dbReference type="ARBA" id="ARBA00022801"/>
    </source>
</evidence>
<dbReference type="SMART" id="SM00479">
    <property type="entry name" value="EXOIII"/>
    <property type="match status" value="1"/>
</dbReference>
<dbReference type="STRING" id="246404.A0A507FET3"/>
<evidence type="ECO:0000259" key="8">
    <source>
        <dbReference type="SMART" id="SM00479"/>
    </source>
</evidence>
<dbReference type="GO" id="GO:0005634">
    <property type="term" value="C:nucleus"/>
    <property type="evidence" value="ECO:0007669"/>
    <property type="project" value="UniProtKB-SubCell"/>
</dbReference>
<dbReference type="InterPro" id="IPR012337">
    <property type="entry name" value="RNaseH-like_sf"/>
</dbReference>
<dbReference type="PANTHER" id="PTHR12801">
    <property type="entry name" value="RNA EXONUCLEASE REXO1 / RECO3 FAMILY MEMBER-RELATED"/>
    <property type="match status" value="1"/>
</dbReference>
<keyword evidence="4" id="KW-0378">Hydrolase</keyword>
<keyword evidence="6" id="KW-0539">Nucleus</keyword>
<accession>A0A507FET3</accession>
<evidence type="ECO:0000256" key="2">
    <source>
        <dbReference type="ARBA" id="ARBA00006357"/>
    </source>
</evidence>
<evidence type="ECO:0000256" key="5">
    <source>
        <dbReference type="ARBA" id="ARBA00022839"/>
    </source>
</evidence>
<proteinExistence type="inferred from homology"/>
<dbReference type="InterPro" id="IPR047021">
    <property type="entry name" value="REXO1/3/4-like"/>
</dbReference>
<dbReference type="GO" id="GO:0003676">
    <property type="term" value="F:nucleic acid binding"/>
    <property type="evidence" value="ECO:0007669"/>
    <property type="project" value="InterPro"/>
</dbReference>
<dbReference type="AlphaFoldDB" id="A0A507FET3"/>
<dbReference type="GO" id="GO:0004527">
    <property type="term" value="F:exonuclease activity"/>
    <property type="evidence" value="ECO:0007669"/>
    <property type="project" value="UniProtKB-KW"/>
</dbReference>
<comment type="similarity">
    <text evidence="2">Belongs to the REXO1/REXO3 family.</text>
</comment>
<dbReference type="CDD" id="cd06145">
    <property type="entry name" value="REX1_like"/>
    <property type="match status" value="1"/>
</dbReference>
<evidence type="ECO:0000313" key="9">
    <source>
        <dbReference type="EMBL" id="TPX74744.1"/>
    </source>
</evidence>
<evidence type="ECO:0000256" key="6">
    <source>
        <dbReference type="ARBA" id="ARBA00023242"/>
    </source>
</evidence>
<dbReference type="InterPro" id="IPR036397">
    <property type="entry name" value="RNaseH_sf"/>
</dbReference>
<feature type="region of interest" description="Disordered" evidence="7">
    <location>
        <begin position="43"/>
        <end position="80"/>
    </location>
</feature>
<dbReference type="InterPro" id="IPR034922">
    <property type="entry name" value="REX1-like_exo"/>
</dbReference>
<sequence length="518" mass="55880">MFTLSDQFLRKSIGARACPHNACPLAATGYCWFSHATPAAPALQPIPRKRQASATAEPAKRPRVNSVLSNNGSSPSITQAPVPAINTASMIRAPVQLPRRSEPVANPIRVAQSSTGLARPIAPIALHSKVDRTRRQKILDHFFNEFARIYASIPEVKGVVLAQEHAVKQEGLLLAKASKPEMYTTLAMPVLNRLKKRPVATSDSDVGIDGEWIAPTDRAGGSSNNPSNNLLSDLPPLAAFEAVLVTIQDMIANKYPMPSNPSAASEESNKMPIVCDRCRAPFKPKLILEPEDYTSCSYHPMRVQLQPVLGAAKQRIYPCCVQDLTAIGCATGPHVFKESSFEALHARIPFTMLPTDSSTAVEPVLVAGVDCEMSYTAGGMECTRVSIVGLDGVVIVDELVKPQFPIVDFNTAWSGITDLSNAKYTLQQLHSHLVSKGITRNTILVGHSLESDLNALRLIHTRVIDSSILIPKRPPPGGGKPGIVYKHSLKNVCDKLLGRKIQMAGGSGHDSAEDARGQ</sequence>
<feature type="domain" description="Exonuclease" evidence="8">
    <location>
        <begin position="364"/>
        <end position="518"/>
    </location>
</feature>
<comment type="caution">
    <text evidence="9">The sequence shown here is derived from an EMBL/GenBank/DDBJ whole genome shotgun (WGS) entry which is preliminary data.</text>
</comment>
<evidence type="ECO:0000313" key="10">
    <source>
        <dbReference type="Proteomes" id="UP000320333"/>
    </source>
</evidence>
<comment type="subcellular location">
    <subcellularLocation>
        <location evidence="1">Nucleus</location>
    </subcellularLocation>
</comment>
<dbReference type="Proteomes" id="UP000320333">
    <property type="component" value="Unassembled WGS sequence"/>
</dbReference>
<name>A0A507FET3_9FUNG</name>
<keyword evidence="10" id="KW-1185">Reference proteome</keyword>
<gene>
    <name evidence="9" type="ORF">CcCBS67573_g03982</name>
</gene>
<reference evidence="9 10" key="1">
    <citation type="journal article" date="2019" name="Sci. Rep.">
        <title>Comparative genomics of chytrid fungi reveal insights into the obligate biotrophic and pathogenic lifestyle of Synchytrium endobioticum.</title>
        <authorList>
            <person name="van de Vossenberg B.T.L.H."/>
            <person name="Warris S."/>
            <person name="Nguyen H.D.T."/>
            <person name="van Gent-Pelzer M.P.E."/>
            <person name="Joly D.L."/>
            <person name="van de Geest H.C."/>
            <person name="Bonants P.J.M."/>
            <person name="Smith D.S."/>
            <person name="Levesque C.A."/>
            <person name="van der Lee T.A.J."/>
        </authorList>
    </citation>
    <scope>NUCLEOTIDE SEQUENCE [LARGE SCALE GENOMIC DNA]</scope>
    <source>
        <strain evidence="9 10">CBS 675.73</strain>
    </source>
</reference>
<evidence type="ECO:0000256" key="3">
    <source>
        <dbReference type="ARBA" id="ARBA00022722"/>
    </source>
</evidence>
<keyword evidence="3" id="KW-0540">Nuclease</keyword>
<dbReference type="Gene3D" id="3.30.420.10">
    <property type="entry name" value="Ribonuclease H-like superfamily/Ribonuclease H"/>
    <property type="match status" value="1"/>
</dbReference>
<dbReference type="OrthoDB" id="8191639at2759"/>
<keyword evidence="5" id="KW-0269">Exonuclease</keyword>
<evidence type="ECO:0000256" key="7">
    <source>
        <dbReference type="SAM" id="MobiDB-lite"/>
    </source>
</evidence>